<dbReference type="PANTHER" id="PTHR15876:SF8">
    <property type="entry name" value="TRANSMEMBRANE PROTEIN ADIPOCYTE-ASSOCIATED 1"/>
    <property type="match status" value="1"/>
</dbReference>
<feature type="compositionally biased region" description="Low complexity" evidence="6">
    <location>
        <begin position="357"/>
        <end position="375"/>
    </location>
</feature>
<comment type="subcellular location">
    <subcellularLocation>
        <location evidence="1">Membrane</location>
        <topology evidence="1">Multi-pass membrane protein</topology>
    </subcellularLocation>
</comment>
<evidence type="ECO:0000256" key="5">
    <source>
        <dbReference type="ARBA" id="ARBA00023136"/>
    </source>
</evidence>
<evidence type="ECO:0000256" key="3">
    <source>
        <dbReference type="ARBA" id="ARBA00022692"/>
    </source>
</evidence>
<feature type="transmembrane region" description="Helical" evidence="7">
    <location>
        <begin position="125"/>
        <end position="148"/>
    </location>
</feature>
<accession>A0A834Y155</accession>
<keyword evidence="3 7" id="KW-0812">Transmembrane</keyword>
<feature type="transmembrane region" description="Helical" evidence="7">
    <location>
        <begin position="239"/>
        <end position="260"/>
    </location>
</feature>
<dbReference type="GO" id="GO:0005886">
    <property type="term" value="C:plasma membrane"/>
    <property type="evidence" value="ECO:0007669"/>
    <property type="project" value="TreeGrafter"/>
</dbReference>
<dbReference type="PANTHER" id="PTHR15876">
    <property type="entry name" value="TRANSMEMBRANE PROTEIN ADIPOCYTE-ASSOCIATED 1"/>
    <property type="match status" value="1"/>
</dbReference>
<evidence type="ECO:0000313" key="8">
    <source>
        <dbReference type="EMBL" id="KAF7996761.1"/>
    </source>
</evidence>
<evidence type="ECO:0000256" key="6">
    <source>
        <dbReference type="SAM" id="MobiDB-lite"/>
    </source>
</evidence>
<evidence type="ECO:0000256" key="1">
    <source>
        <dbReference type="ARBA" id="ARBA00004141"/>
    </source>
</evidence>
<dbReference type="GO" id="GO:0004930">
    <property type="term" value="F:G protein-coupled receptor activity"/>
    <property type="evidence" value="ECO:0007669"/>
    <property type="project" value="TreeGrafter"/>
</dbReference>
<feature type="compositionally biased region" description="Polar residues" evidence="6">
    <location>
        <begin position="382"/>
        <end position="392"/>
    </location>
</feature>
<evidence type="ECO:0000256" key="2">
    <source>
        <dbReference type="ARBA" id="ARBA00010125"/>
    </source>
</evidence>
<feature type="transmembrane region" description="Helical" evidence="7">
    <location>
        <begin position="202"/>
        <end position="227"/>
    </location>
</feature>
<feature type="region of interest" description="Disordered" evidence="6">
    <location>
        <begin position="357"/>
        <end position="392"/>
    </location>
</feature>
<reference evidence="8 9" key="1">
    <citation type="submission" date="2020-08" db="EMBL/GenBank/DDBJ databases">
        <title>Aphidius gifuensis genome sequencing and assembly.</title>
        <authorList>
            <person name="Du Z."/>
        </authorList>
    </citation>
    <scope>NUCLEOTIDE SEQUENCE [LARGE SCALE GENOMIC DNA]</scope>
    <source>
        <strain evidence="8">YNYX2018</strain>
        <tissue evidence="8">Adults</tissue>
    </source>
</reference>
<comment type="caution">
    <text evidence="8">The sequence shown here is derived from an EMBL/GenBank/DDBJ whole genome shotgun (WGS) entry which is preliminary data.</text>
</comment>
<sequence length="587" mass="66275">MFGGIEQAVSEPWRKFLDFGSTIDPNITSSMSENEHICKLILYKEIQGSRIRIWDVAILIPNLIFLLFILIRFNRARLKLRATSSPIFLAFYGLVICNVLISVVRCAVSMSVNAADDIGEKVDKVMWVTVRFFLLATEMSVVIFGLAFGHLDSRSSIKRVLFATSFISLAFTITQGTLELVLPDDTFRIPSRDFYVFGHGGMMFWFCSSIVFTLIYFFILILPWTRLRDRLNLPTRKSFYFYAGTLAMLNLVQSIGAGLLNYTQNPIGLCVVDLTAAIYLTFFTPLVYHTFLSEFFGVSQPTIMFSYKAQVDDTMEEDTVSLPHQQSFSSLKTDSDYIYQVHTPSIHMPLYESLTTKQSSSSSSKKRNSLYSLSSKNDKKLPSTSHYSSQSTLYNNQNDELMKIKNSTPELSGDNSTNDSISNLMLSPSTASNFIYTPNDNDSNANLFTESRKQSIDYDDIDTVDSSQSIISKIDNKSLLTINTASTSSTLPPLENSLTNILDNDKNIIYNKNLPSNYSVKSLDFDIGTDKIHDKFDNNISSRSNYDFNDKKNYKDEREESGGGLGDYLQSLKSPKYQSPIKDTKNS</sequence>
<dbReference type="Proteomes" id="UP000639338">
    <property type="component" value="Unassembled WGS sequence"/>
</dbReference>
<keyword evidence="9" id="KW-1185">Reference proteome</keyword>
<feature type="region of interest" description="Disordered" evidence="6">
    <location>
        <begin position="546"/>
        <end position="587"/>
    </location>
</feature>
<evidence type="ECO:0000313" key="9">
    <source>
        <dbReference type="Proteomes" id="UP000639338"/>
    </source>
</evidence>
<feature type="compositionally biased region" description="Basic and acidic residues" evidence="6">
    <location>
        <begin position="548"/>
        <end position="561"/>
    </location>
</feature>
<name>A0A834Y155_APHGI</name>
<organism evidence="8 9">
    <name type="scientific">Aphidius gifuensis</name>
    <name type="common">Parasitoid wasp</name>
    <dbReference type="NCBI Taxonomy" id="684658"/>
    <lineage>
        <taxon>Eukaryota</taxon>
        <taxon>Metazoa</taxon>
        <taxon>Ecdysozoa</taxon>
        <taxon>Arthropoda</taxon>
        <taxon>Hexapoda</taxon>
        <taxon>Insecta</taxon>
        <taxon>Pterygota</taxon>
        <taxon>Neoptera</taxon>
        <taxon>Endopterygota</taxon>
        <taxon>Hymenoptera</taxon>
        <taxon>Apocrita</taxon>
        <taxon>Ichneumonoidea</taxon>
        <taxon>Braconidae</taxon>
        <taxon>Aphidiinae</taxon>
        <taxon>Aphidius</taxon>
    </lineage>
</organism>
<evidence type="ECO:0008006" key="10">
    <source>
        <dbReference type="Google" id="ProtNLM"/>
    </source>
</evidence>
<proteinExistence type="inferred from homology"/>
<dbReference type="Pfam" id="PF10160">
    <property type="entry name" value="Tmemb_40"/>
    <property type="match status" value="1"/>
</dbReference>
<feature type="transmembrane region" description="Helical" evidence="7">
    <location>
        <begin position="266"/>
        <end position="288"/>
    </location>
</feature>
<evidence type="ECO:0000256" key="4">
    <source>
        <dbReference type="ARBA" id="ARBA00022989"/>
    </source>
</evidence>
<gene>
    <name evidence="8" type="ORF">HCN44_002407</name>
</gene>
<keyword evidence="5 7" id="KW-0472">Membrane</keyword>
<comment type="similarity">
    <text evidence="2">Belongs to the UPF0359 family.</text>
</comment>
<dbReference type="InterPro" id="IPR018781">
    <property type="entry name" value="TPRA1/CAND2/CAND8"/>
</dbReference>
<dbReference type="OrthoDB" id="10027388at2759"/>
<feature type="transmembrane region" description="Helical" evidence="7">
    <location>
        <begin position="85"/>
        <end position="105"/>
    </location>
</feature>
<feature type="transmembrane region" description="Helical" evidence="7">
    <location>
        <begin position="53"/>
        <end position="73"/>
    </location>
</feature>
<dbReference type="AlphaFoldDB" id="A0A834Y155"/>
<keyword evidence="4 7" id="KW-1133">Transmembrane helix</keyword>
<feature type="transmembrane region" description="Helical" evidence="7">
    <location>
        <begin position="160"/>
        <end position="182"/>
    </location>
</feature>
<dbReference type="EMBL" id="JACMRX010000001">
    <property type="protein sequence ID" value="KAF7996761.1"/>
    <property type="molecule type" value="Genomic_DNA"/>
</dbReference>
<evidence type="ECO:0000256" key="7">
    <source>
        <dbReference type="SAM" id="Phobius"/>
    </source>
</evidence>
<protein>
    <recommendedName>
        <fullName evidence="10">Transmembrane protein adipocyte-associated 1 homolog</fullName>
    </recommendedName>
</protein>